<evidence type="ECO:0000313" key="2">
    <source>
        <dbReference type="EMBL" id="QTV05058.1"/>
    </source>
</evidence>
<reference evidence="3" key="2">
    <citation type="submission" date="2021-04" db="EMBL/GenBank/DDBJ databases">
        <title>Taxonomy of Flavobacteriaceae bacterium ZY171143.</title>
        <authorList>
            <person name="Li F."/>
        </authorList>
    </citation>
    <scope>NUCLEOTIDE SEQUENCE [LARGE SCALE GENOMIC DNA]</scope>
    <source>
        <strain evidence="3">ZY171143</strain>
    </source>
</reference>
<proteinExistence type="predicted"/>
<sequence length="151" mass="17351">MMRVKIVRVAQGKQSTLSHLYIDGIFQSYLLEDKIRADKIPNQTAIPTGDFKLIVNSWGGMNTKYRNLMGKVHEGMIEIDQLPNFDYVYIHIGNTYLQTAGCPLTGFGFELINGDYQVTHSRKAYDVVYPKLLKIAKSKENQIRIENNFQF</sequence>
<dbReference type="EMBL" id="CP072842">
    <property type="protein sequence ID" value="QTV05058.1"/>
    <property type="molecule type" value="Genomic_DNA"/>
</dbReference>
<gene>
    <name evidence="2" type="ORF">J9309_09680</name>
</gene>
<keyword evidence="3" id="KW-1185">Reference proteome</keyword>
<protein>
    <recommendedName>
        <fullName evidence="1">DUF5675 domain-containing protein</fullName>
    </recommendedName>
</protein>
<evidence type="ECO:0000259" key="1">
    <source>
        <dbReference type="Pfam" id="PF18925"/>
    </source>
</evidence>
<reference evidence="2 3" key="1">
    <citation type="journal article" date="2021" name="Int. J. Syst. Evol. Microbiol.">
        <title>Faecalibacter bovis sp. nov., isolated from cow faeces.</title>
        <authorList>
            <person name="Li F."/>
            <person name="Zhao W."/>
            <person name="Hong Q."/>
            <person name="Shao Q."/>
            <person name="Song J."/>
            <person name="Yang S."/>
        </authorList>
    </citation>
    <scope>NUCLEOTIDE SEQUENCE [LARGE SCALE GENOMIC DNA]</scope>
    <source>
        <strain evidence="2 3">ZY171143</strain>
    </source>
</reference>
<dbReference type="Proteomes" id="UP000672011">
    <property type="component" value="Chromosome"/>
</dbReference>
<feature type="domain" description="DUF5675" evidence="1">
    <location>
        <begin position="6"/>
        <end position="131"/>
    </location>
</feature>
<evidence type="ECO:0000313" key="3">
    <source>
        <dbReference type="Proteomes" id="UP000672011"/>
    </source>
</evidence>
<name>A0ABX7XAY8_9FLAO</name>
<accession>A0ABX7XAY8</accession>
<dbReference type="RefSeq" id="WP_230475688.1">
    <property type="nucleotide sequence ID" value="NZ_CP072842.1"/>
</dbReference>
<organism evidence="2 3">
    <name type="scientific">Faecalibacter bovis</name>
    <dbReference type="NCBI Taxonomy" id="2898187"/>
    <lineage>
        <taxon>Bacteria</taxon>
        <taxon>Pseudomonadati</taxon>
        <taxon>Bacteroidota</taxon>
        <taxon>Flavobacteriia</taxon>
        <taxon>Flavobacteriales</taxon>
        <taxon>Weeksellaceae</taxon>
        <taxon>Faecalibacter</taxon>
    </lineage>
</organism>
<dbReference type="InterPro" id="IPR043732">
    <property type="entry name" value="DUF5675"/>
</dbReference>
<dbReference type="Pfam" id="PF18925">
    <property type="entry name" value="DUF5675"/>
    <property type="match status" value="1"/>
</dbReference>